<evidence type="ECO:0000256" key="6">
    <source>
        <dbReference type="ARBA" id="ARBA00023295"/>
    </source>
</evidence>
<accession>A0AAV5S0Y8</accession>
<feature type="chain" id="PRO_5044022897" description="glucan endo-1,3-beta-D-glucosidase" evidence="8">
    <location>
        <begin position="17"/>
        <end position="402"/>
    </location>
</feature>
<gene>
    <name evidence="11" type="ORF">DAKH74_036970</name>
</gene>
<comment type="catalytic activity">
    <reaction evidence="1">
        <text>Hydrolysis of (1-&gt;3)-beta-D-glucosidic linkages in (1-&gt;3)-beta-D-glucans.</text>
        <dbReference type="EC" id="3.2.1.39"/>
    </reaction>
</comment>
<name>A0AAV5S0Y8_MAUHU</name>
<organism evidence="11 12">
    <name type="scientific">Maudiozyma humilis</name>
    <name type="common">Sour dough yeast</name>
    <name type="synonym">Kazachstania humilis</name>
    <dbReference type="NCBI Taxonomy" id="51915"/>
    <lineage>
        <taxon>Eukaryota</taxon>
        <taxon>Fungi</taxon>
        <taxon>Dikarya</taxon>
        <taxon>Ascomycota</taxon>
        <taxon>Saccharomycotina</taxon>
        <taxon>Saccharomycetes</taxon>
        <taxon>Saccharomycetales</taxon>
        <taxon>Saccharomycetaceae</taxon>
        <taxon>Maudiozyma</taxon>
    </lineage>
</organism>
<dbReference type="InterPro" id="IPR018805">
    <property type="entry name" value="YJL171C/Tos1_C"/>
</dbReference>
<dbReference type="GO" id="GO:0071555">
    <property type="term" value="P:cell wall organization"/>
    <property type="evidence" value="ECO:0007669"/>
    <property type="project" value="UniProtKB-KW"/>
</dbReference>
<dbReference type="AlphaFoldDB" id="A0AAV5S0Y8"/>
<dbReference type="EMBL" id="BTGD01000011">
    <property type="protein sequence ID" value="GMM57081.1"/>
    <property type="molecule type" value="Genomic_DNA"/>
</dbReference>
<feature type="domain" description="Cell wall protein YJL171C/Tos1 C-terminal" evidence="9">
    <location>
        <begin position="103"/>
        <end position="346"/>
    </location>
</feature>
<keyword evidence="6" id="KW-0326">Glycosidase</keyword>
<evidence type="ECO:0000313" key="11">
    <source>
        <dbReference type="EMBL" id="GMM57081.1"/>
    </source>
</evidence>
<dbReference type="Pfam" id="PF10290">
    <property type="entry name" value="YJL171C_Tos1_N"/>
    <property type="match status" value="1"/>
</dbReference>
<comment type="caution">
    <text evidence="11">The sequence shown here is derived from an EMBL/GenBank/DDBJ whole genome shotgun (WGS) entry which is preliminary data.</text>
</comment>
<comment type="similarity">
    <text evidence="2">Belongs to the PGA52 family.</text>
</comment>
<dbReference type="GO" id="GO:0042973">
    <property type="term" value="F:glucan endo-1,3-beta-D-glucosidase activity"/>
    <property type="evidence" value="ECO:0007669"/>
    <property type="project" value="UniProtKB-EC"/>
</dbReference>
<dbReference type="PANTHER" id="PTHR31737">
    <property type="entry name" value="PROTEIN TOS1"/>
    <property type="match status" value="1"/>
</dbReference>
<feature type="domain" description="Cell wall protein YJL171C/Tos1 N-terminal" evidence="10">
    <location>
        <begin position="25"/>
        <end position="89"/>
    </location>
</feature>
<evidence type="ECO:0000256" key="2">
    <source>
        <dbReference type="ARBA" id="ARBA00006055"/>
    </source>
</evidence>
<evidence type="ECO:0000259" key="10">
    <source>
        <dbReference type="Pfam" id="PF10290"/>
    </source>
</evidence>
<keyword evidence="5" id="KW-0378">Hydrolase</keyword>
<dbReference type="PANTHER" id="PTHR31737:SF3">
    <property type="entry name" value="CELL WALL PROTEIN YJL171C"/>
    <property type="match status" value="1"/>
</dbReference>
<dbReference type="InterPro" id="IPR018807">
    <property type="entry name" value="YJL171C/Tos1_N"/>
</dbReference>
<sequence>MLLLVVFVCLVRIIHALDNVGSYGKLEFGNVGYDGMRRVIGKVSNSTNENCQCSLTEPTWFSGPNAPLSERLVAHIRGPIKLYKFAFYNVPSFIIGSDNNTQNWTQQAIFDISPGDEYKDIFNVTFMGHRGEDSPCQGRELTFLKQDAVTHSNENPDPRGFVAEIGSGEEFIIFSNFPCPRSGVGQTCGVYRKGIRSNTGFEGQTKLFLFEFTMPPETNTTRKSMRHYDAPAIWVANDRLSRGTEFYHVDNNCSCLYNGCGAYQVFTVNETDTNYMYSALQTFQPTEDGSVVDDVFQGILSNGQFPRPLNTTVRGGVLFDSVGNVVTFLTNRTEFNYVITPEELEDLLYDIPAIGTERILQKGSLVAPNTTKSNIGSTFRAVNSFRLICFSLLTTFIQAFML</sequence>
<evidence type="ECO:0000313" key="12">
    <source>
        <dbReference type="Proteomes" id="UP001377567"/>
    </source>
</evidence>
<keyword evidence="12" id="KW-1185">Reference proteome</keyword>
<feature type="signal peptide" evidence="8">
    <location>
        <begin position="1"/>
        <end position="16"/>
    </location>
</feature>
<reference evidence="11 12" key="1">
    <citation type="journal article" date="2023" name="Elife">
        <title>Identification of key yeast species and microbe-microbe interactions impacting larval growth of Drosophila in the wild.</title>
        <authorList>
            <person name="Mure A."/>
            <person name="Sugiura Y."/>
            <person name="Maeda R."/>
            <person name="Honda K."/>
            <person name="Sakurai N."/>
            <person name="Takahashi Y."/>
            <person name="Watada M."/>
            <person name="Katoh T."/>
            <person name="Gotoh A."/>
            <person name="Gotoh Y."/>
            <person name="Taniguchi I."/>
            <person name="Nakamura K."/>
            <person name="Hayashi T."/>
            <person name="Katayama T."/>
            <person name="Uemura T."/>
            <person name="Hattori Y."/>
        </authorList>
    </citation>
    <scope>NUCLEOTIDE SEQUENCE [LARGE SCALE GENOMIC DNA]</scope>
    <source>
        <strain evidence="11 12">KH-74</strain>
    </source>
</reference>
<evidence type="ECO:0000259" key="9">
    <source>
        <dbReference type="Pfam" id="PF10287"/>
    </source>
</evidence>
<keyword evidence="7" id="KW-0961">Cell wall biogenesis/degradation</keyword>
<evidence type="ECO:0000256" key="7">
    <source>
        <dbReference type="ARBA" id="ARBA00023316"/>
    </source>
</evidence>
<evidence type="ECO:0000256" key="4">
    <source>
        <dbReference type="ARBA" id="ARBA00022729"/>
    </source>
</evidence>
<evidence type="ECO:0000256" key="8">
    <source>
        <dbReference type="SAM" id="SignalP"/>
    </source>
</evidence>
<evidence type="ECO:0000256" key="3">
    <source>
        <dbReference type="ARBA" id="ARBA00012780"/>
    </source>
</evidence>
<dbReference type="Pfam" id="PF10287">
    <property type="entry name" value="YJL171C_Tos1_C"/>
    <property type="match status" value="1"/>
</dbReference>
<proteinExistence type="inferred from homology"/>
<evidence type="ECO:0000256" key="1">
    <source>
        <dbReference type="ARBA" id="ARBA00000382"/>
    </source>
</evidence>
<protein>
    <recommendedName>
        <fullName evidence="3">glucan endo-1,3-beta-D-glucosidase</fullName>
        <ecNumber evidence="3">3.2.1.39</ecNumber>
    </recommendedName>
</protein>
<dbReference type="EC" id="3.2.1.39" evidence="3"/>
<keyword evidence="4 8" id="KW-0732">Signal</keyword>
<dbReference type="Proteomes" id="UP001377567">
    <property type="component" value="Unassembled WGS sequence"/>
</dbReference>
<evidence type="ECO:0000256" key="5">
    <source>
        <dbReference type="ARBA" id="ARBA00022801"/>
    </source>
</evidence>
<dbReference type="GO" id="GO:0009277">
    <property type="term" value="C:fungal-type cell wall"/>
    <property type="evidence" value="ECO:0007669"/>
    <property type="project" value="TreeGrafter"/>
</dbReference>